<sequence>MKFIDCPLLGKRALNEFVYGGSVKAEPDHDSVMQKEWSEHIFYRHSHPQIQKEWWYHRPTGMWFFFERDTLTDVIHHVSPATKGYANEA</sequence>
<name>Q31FX8_HYDCU</name>
<accession>Q31FX8</accession>
<dbReference type="OrthoDB" id="7159274at2"/>
<dbReference type="GO" id="GO:0008115">
    <property type="term" value="F:sarcosine oxidase activity"/>
    <property type="evidence" value="ECO:0007669"/>
    <property type="project" value="InterPro"/>
</dbReference>
<dbReference type="InterPro" id="IPR006279">
    <property type="entry name" value="SoxD"/>
</dbReference>
<dbReference type="eggNOG" id="COG4311">
    <property type="taxonomic scope" value="Bacteria"/>
</dbReference>
<dbReference type="GO" id="GO:0046653">
    <property type="term" value="P:tetrahydrofolate metabolic process"/>
    <property type="evidence" value="ECO:0007669"/>
    <property type="project" value="InterPro"/>
</dbReference>
<dbReference type="AlphaFoldDB" id="Q31FX8"/>
<proteinExistence type="predicted"/>
<organism evidence="1">
    <name type="scientific">Hydrogenovibrio crunogenus (strain DSM 25203 / XCL-2)</name>
    <name type="common">Thiomicrospira crunogena</name>
    <dbReference type="NCBI Taxonomy" id="317025"/>
    <lineage>
        <taxon>Bacteria</taxon>
        <taxon>Pseudomonadati</taxon>
        <taxon>Pseudomonadota</taxon>
        <taxon>Gammaproteobacteria</taxon>
        <taxon>Thiotrichales</taxon>
        <taxon>Piscirickettsiaceae</taxon>
        <taxon>Hydrogenovibrio</taxon>
    </lineage>
</organism>
<dbReference type="STRING" id="317025.Tcr_1350"/>
<dbReference type="Pfam" id="PF04267">
    <property type="entry name" value="SoxD"/>
    <property type="match status" value="1"/>
</dbReference>
<dbReference type="InterPro" id="IPR038561">
    <property type="entry name" value="SoxD_sf"/>
</dbReference>
<protein>
    <submittedName>
        <fullName evidence="1">Sarcosine oxidase subunit D</fullName>
    </submittedName>
</protein>
<dbReference type="KEGG" id="tcx:Tcr_1350"/>
<dbReference type="HOGENOM" id="CLU_156359_2_0_6"/>
<reference evidence="1" key="1">
    <citation type="submission" date="2006-07" db="EMBL/GenBank/DDBJ databases">
        <title>Complete sequence of Thiomicrospira crunogena XCL-2.</title>
        <authorList>
            <consortium name="US DOE Joint Genome Institute"/>
            <person name="Copeland A."/>
            <person name="Lucas S."/>
            <person name="Lapidus A."/>
            <person name="Barry K."/>
            <person name="Detter J.C."/>
            <person name="Glavina del Rio T."/>
            <person name="Hammon N."/>
            <person name="Israni S."/>
            <person name="Dalin E."/>
            <person name="Tice H."/>
            <person name="Pitluck S."/>
            <person name="Chain P."/>
            <person name="Malfatti S."/>
            <person name="Shin M."/>
            <person name="Vergez L."/>
            <person name="Schmutz J."/>
            <person name="Larimer F."/>
            <person name="Land M."/>
            <person name="Hauser L."/>
            <person name="Kyrpides N."/>
            <person name="Lykidis A."/>
            <person name="Scott K.M."/>
            <person name="Sievert S."/>
            <person name="Kerfeld C."/>
            <person name="Freyermuth S."/>
            <person name="Dobrinski K."/>
            <person name="Boller A."/>
            <person name="Fitzpatrick K."/>
            <person name="Thoma P."/>
            <person name="Moore J."/>
            <person name="Richardson P."/>
        </authorList>
    </citation>
    <scope>NUCLEOTIDE SEQUENCE</scope>
    <source>
        <strain evidence="1">XCL-2</strain>
    </source>
</reference>
<evidence type="ECO:0000313" key="1">
    <source>
        <dbReference type="EMBL" id="ABB41945.1"/>
    </source>
</evidence>
<gene>
    <name evidence="1" type="ordered locus">Tcr_1350</name>
</gene>
<dbReference type="EMBL" id="CP000109">
    <property type="protein sequence ID" value="ABB41945.1"/>
    <property type="molecule type" value="Genomic_DNA"/>
</dbReference>
<dbReference type="Gene3D" id="3.30.2270.10">
    <property type="entry name" value="Folate-binding superfamily"/>
    <property type="match status" value="1"/>
</dbReference>